<dbReference type="AlphaFoldDB" id="G4ZY00"/>
<accession>G4ZY00</accession>
<evidence type="ECO:0000313" key="4">
    <source>
        <dbReference type="Proteomes" id="UP000002640"/>
    </source>
</evidence>
<organism evidence="3 4">
    <name type="scientific">Phytophthora sojae (strain P6497)</name>
    <name type="common">Soybean stem and root rot agent</name>
    <name type="synonym">Phytophthora megasperma f. sp. glycines</name>
    <dbReference type="NCBI Taxonomy" id="1094619"/>
    <lineage>
        <taxon>Eukaryota</taxon>
        <taxon>Sar</taxon>
        <taxon>Stramenopiles</taxon>
        <taxon>Oomycota</taxon>
        <taxon>Peronosporomycetes</taxon>
        <taxon>Peronosporales</taxon>
        <taxon>Peronosporaceae</taxon>
        <taxon>Phytophthora</taxon>
    </lineage>
</organism>
<feature type="region of interest" description="Disordered" evidence="1">
    <location>
        <begin position="24"/>
        <end position="43"/>
    </location>
</feature>
<dbReference type="GeneID" id="20637873"/>
<name>G4ZY00_PHYSP</name>
<dbReference type="Proteomes" id="UP000002640">
    <property type="component" value="Unassembled WGS sequence"/>
</dbReference>
<dbReference type="OMA" id="VCILAHT"/>
<feature type="compositionally biased region" description="Low complexity" evidence="1">
    <location>
        <begin position="270"/>
        <end position="292"/>
    </location>
</feature>
<evidence type="ECO:0000256" key="2">
    <source>
        <dbReference type="SAM" id="SignalP"/>
    </source>
</evidence>
<dbReference type="EMBL" id="JH159157">
    <property type="protein sequence ID" value="EGZ12660.1"/>
    <property type="molecule type" value="Genomic_DNA"/>
</dbReference>
<evidence type="ECO:0000313" key="3">
    <source>
        <dbReference type="EMBL" id="EGZ12660.1"/>
    </source>
</evidence>
<dbReference type="PANTHER" id="PTHR34733">
    <property type="match status" value="1"/>
</dbReference>
<keyword evidence="4" id="KW-1185">Reference proteome</keyword>
<sequence length="317" mass="32712">MKIVNPAAFALVCILAHTSGASAKKSFEPKDHSGSGSGKSGHMKTAADFDGTGAVMKVCPTGDCTAGKFMKLAVASLTELTAAGDEVGHIDKFKPKNSDWTDVVEKDVNGATVYSTTFVTTLEENGALFNLTADIYPVTTAVSYGSQNLTVPAGSLKFTVDIANWPFDDDANTLTLAVTLDAKGPKGGKLGKPKKKAKGSDSGSSDASDVERVDMGDSMFMDTPTYAMVDGVETPLVNSSVVDTAGDTEFQWVFTSFKETLHYDPVLGDSSTGNTTTTSTSSSSSGATTTTSTSSASVMSLSSLAAGALAAIAYSLF</sequence>
<dbReference type="KEGG" id="psoj:PHYSODRAFT_248889"/>
<dbReference type="PANTHER" id="PTHR34733:SF1">
    <property type="match status" value="1"/>
</dbReference>
<proteinExistence type="predicted"/>
<evidence type="ECO:0000256" key="1">
    <source>
        <dbReference type="SAM" id="MobiDB-lite"/>
    </source>
</evidence>
<feature type="region of interest" description="Disordered" evidence="1">
    <location>
        <begin position="185"/>
        <end position="212"/>
    </location>
</feature>
<reference evidence="3 4" key="1">
    <citation type="journal article" date="2006" name="Science">
        <title>Phytophthora genome sequences uncover evolutionary origins and mechanisms of pathogenesis.</title>
        <authorList>
            <person name="Tyler B.M."/>
            <person name="Tripathy S."/>
            <person name="Zhang X."/>
            <person name="Dehal P."/>
            <person name="Jiang R.H."/>
            <person name="Aerts A."/>
            <person name="Arredondo F.D."/>
            <person name="Baxter L."/>
            <person name="Bensasson D."/>
            <person name="Beynon J.L."/>
            <person name="Chapman J."/>
            <person name="Damasceno C.M."/>
            <person name="Dorrance A.E."/>
            <person name="Dou D."/>
            <person name="Dickerman A.W."/>
            <person name="Dubchak I.L."/>
            <person name="Garbelotto M."/>
            <person name="Gijzen M."/>
            <person name="Gordon S.G."/>
            <person name="Govers F."/>
            <person name="Grunwald N.J."/>
            <person name="Huang W."/>
            <person name="Ivors K.L."/>
            <person name="Jones R.W."/>
            <person name="Kamoun S."/>
            <person name="Krampis K."/>
            <person name="Lamour K.H."/>
            <person name="Lee M.K."/>
            <person name="McDonald W.H."/>
            <person name="Medina M."/>
            <person name="Meijer H.J."/>
            <person name="Nordberg E.K."/>
            <person name="Maclean D.J."/>
            <person name="Ospina-Giraldo M.D."/>
            <person name="Morris P.F."/>
            <person name="Phuntumart V."/>
            <person name="Putnam N.H."/>
            <person name="Rash S."/>
            <person name="Rose J.K."/>
            <person name="Sakihama Y."/>
            <person name="Salamov A.A."/>
            <person name="Savidor A."/>
            <person name="Scheuring C.F."/>
            <person name="Smith B.M."/>
            <person name="Sobral B.W."/>
            <person name="Terry A."/>
            <person name="Torto-Alalibo T.A."/>
            <person name="Win J."/>
            <person name="Xu Z."/>
            <person name="Zhang H."/>
            <person name="Grigoriev I.V."/>
            <person name="Rokhsar D.S."/>
            <person name="Boore J.L."/>
        </authorList>
    </citation>
    <scope>NUCLEOTIDE SEQUENCE [LARGE SCALE GENOMIC DNA]</scope>
    <source>
        <strain evidence="3 4">P6497</strain>
    </source>
</reference>
<gene>
    <name evidence="3" type="ORF">PHYSODRAFT_248889</name>
</gene>
<protein>
    <submittedName>
        <fullName evidence="3">Uncharacterized protein</fullName>
    </submittedName>
</protein>
<feature type="signal peptide" evidence="2">
    <location>
        <begin position="1"/>
        <end position="23"/>
    </location>
</feature>
<feature type="chain" id="PRO_5003472520" evidence="2">
    <location>
        <begin position="24"/>
        <end position="317"/>
    </location>
</feature>
<dbReference type="InParanoid" id="G4ZY00"/>
<feature type="region of interest" description="Disordered" evidence="1">
    <location>
        <begin position="267"/>
        <end position="292"/>
    </location>
</feature>
<dbReference type="RefSeq" id="XP_009532993.1">
    <property type="nucleotide sequence ID" value="XM_009534698.1"/>
</dbReference>
<keyword evidence="2" id="KW-0732">Signal</keyword>